<organism evidence="2 3">
    <name type="scientific">Bacteroides thetaiotaomicron</name>
    <dbReference type="NCBI Taxonomy" id="818"/>
    <lineage>
        <taxon>Bacteria</taxon>
        <taxon>Pseudomonadati</taxon>
        <taxon>Bacteroidota</taxon>
        <taxon>Bacteroidia</taxon>
        <taxon>Bacteroidales</taxon>
        <taxon>Bacteroidaceae</taxon>
        <taxon>Bacteroides</taxon>
    </lineage>
</organism>
<evidence type="ECO:0000256" key="1">
    <source>
        <dbReference type="SAM" id="MobiDB-lite"/>
    </source>
</evidence>
<dbReference type="GeneID" id="93525492"/>
<evidence type="ECO:0000313" key="2">
    <source>
        <dbReference type="EMBL" id="UYU69547.1"/>
    </source>
</evidence>
<dbReference type="Proteomes" id="UP001156216">
    <property type="component" value="Chromosome"/>
</dbReference>
<proteinExistence type="predicted"/>
<feature type="region of interest" description="Disordered" evidence="1">
    <location>
        <begin position="1"/>
        <end position="32"/>
    </location>
</feature>
<gene>
    <name evidence="2" type="ORF">KQP59_14745</name>
</gene>
<dbReference type="EMBL" id="CP083681">
    <property type="protein sequence ID" value="UYU69547.1"/>
    <property type="molecule type" value="Genomic_DNA"/>
</dbReference>
<reference evidence="2" key="1">
    <citation type="submission" date="2021-06" db="EMBL/GenBank/DDBJ databases">
        <title>Interrogation of the integrated mobile genetic elements in gut-associated Bacteroides with a consensus prediction approach.</title>
        <authorList>
            <person name="Campbell D.E."/>
            <person name="Leigh J.R."/>
            <person name="Kim T."/>
            <person name="England W."/>
            <person name="Whitaker R.J."/>
            <person name="Degnan P.H."/>
        </authorList>
    </citation>
    <scope>NUCLEOTIDE SEQUENCE</scope>
    <source>
        <strain evidence="2">VPI-BTDOT2</strain>
    </source>
</reference>
<dbReference type="RefSeq" id="WP_032850130.1">
    <property type="nucleotide sequence ID" value="NZ_CP083681.1"/>
</dbReference>
<dbReference type="AlphaFoldDB" id="A0AA46YWR5"/>
<feature type="compositionally biased region" description="Basic and acidic residues" evidence="1">
    <location>
        <begin position="1"/>
        <end position="11"/>
    </location>
</feature>
<accession>A0AA46YWR5</accession>
<evidence type="ECO:0000313" key="3">
    <source>
        <dbReference type="Proteomes" id="UP001156216"/>
    </source>
</evidence>
<sequence>MEDKELEKPEAAEETAVQPETGRALQDEPGKEKRVLAPEEIEKRRKFIVIPAFVLVFLGVMY</sequence>
<evidence type="ECO:0008006" key="4">
    <source>
        <dbReference type="Google" id="ProtNLM"/>
    </source>
</evidence>
<protein>
    <recommendedName>
        <fullName evidence="4">Conjugate transposon protein</fullName>
    </recommendedName>
</protein>
<name>A0AA46YWR5_BACT4</name>